<dbReference type="EMBL" id="CP016379">
    <property type="protein sequence ID" value="AZR72495.1"/>
    <property type="molecule type" value="Genomic_DNA"/>
</dbReference>
<sequence>MPGVPRKRLREIRQTKYTLEEFAKLVHSSPTHLSDIENGKRDPSPELASAICRILGRSFSELFPDLRENYIKKSALLLSLATQ</sequence>
<dbReference type="CDD" id="cd00093">
    <property type="entry name" value="HTH_XRE"/>
    <property type="match status" value="1"/>
</dbReference>
<keyword evidence="3" id="KW-1185">Reference proteome</keyword>
<feature type="domain" description="HTH cro/C1-type" evidence="1">
    <location>
        <begin position="7"/>
        <end position="62"/>
    </location>
</feature>
<dbReference type="SMART" id="SM00530">
    <property type="entry name" value="HTH_XRE"/>
    <property type="match status" value="1"/>
</dbReference>
<name>A0A3S9SW50_9FIRM</name>
<dbReference type="Gene3D" id="1.10.260.40">
    <property type="entry name" value="lambda repressor-like DNA-binding domains"/>
    <property type="match status" value="1"/>
</dbReference>
<evidence type="ECO:0000313" key="3">
    <source>
        <dbReference type="Proteomes" id="UP000267250"/>
    </source>
</evidence>
<evidence type="ECO:0000313" key="2">
    <source>
        <dbReference type="EMBL" id="AZR72495.1"/>
    </source>
</evidence>
<dbReference type="PROSITE" id="PS50943">
    <property type="entry name" value="HTH_CROC1"/>
    <property type="match status" value="1"/>
</dbReference>
<reference evidence="2 3" key="1">
    <citation type="submission" date="2016-07" db="EMBL/GenBank/DDBJ databases">
        <title>Genome and transcriptome analysis of iron-reducing fermentative bacteria Anoxybacter fermentans.</title>
        <authorList>
            <person name="Zeng X."/>
            <person name="Shao Z."/>
        </authorList>
    </citation>
    <scope>NUCLEOTIDE SEQUENCE [LARGE SCALE GENOMIC DNA]</scope>
    <source>
        <strain evidence="2 3">DY22613</strain>
    </source>
</reference>
<proteinExistence type="predicted"/>
<dbReference type="Proteomes" id="UP000267250">
    <property type="component" value="Chromosome"/>
</dbReference>
<dbReference type="AlphaFoldDB" id="A0A3S9SW50"/>
<dbReference type="Pfam" id="PF01381">
    <property type="entry name" value="HTH_3"/>
    <property type="match status" value="1"/>
</dbReference>
<protein>
    <recommendedName>
        <fullName evidence="1">HTH cro/C1-type domain-containing protein</fullName>
    </recommendedName>
</protein>
<gene>
    <name evidence="2" type="ORF">BBF96_03320</name>
</gene>
<dbReference type="KEGG" id="aft:BBF96_03320"/>
<dbReference type="OrthoDB" id="9808239at2"/>
<dbReference type="InterPro" id="IPR001387">
    <property type="entry name" value="Cro/C1-type_HTH"/>
</dbReference>
<accession>A0A3S9SW50</accession>
<dbReference type="RefSeq" id="WP_127015825.1">
    <property type="nucleotide sequence ID" value="NZ_CP016379.1"/>
</dbReference>
<dbReference type="InterPro" id="IPR010982">
    <property type="entry name" value="Lambda_DNA-bd_dom_sf"/>
</dbReference>
<dbReference type="SUPFAM" id="SSF47413">
    <property type="entry name" value="lambda repressor-like DNA-binding domains"/>
    <property type="match status" value="1"/>
</dbReference>
<dbReference type="GO" id="GO:0003677">
    <property type="term" value="F:DNA binding"/>
    <property type="evidence" value="ECO:0007669"/>
    <property type="project" value="InterPro"/>
</dbReference>
<organism evidence="2 3">
    <name type="scientific">Anoxybacter fermentans</name>
    <dbReference type="NCBI Taxonomy" id="1323375"/>
    <lineage>
        <taxon>Bacteria</taxon>
        <taxon>Bacillati</taxon>
        <taxon>Bacillota</taxon>
        <taxon>Clostridia</taxon>
        <taxon>Halanaerobiales</taxon>
        <taxon>Anoxybacter</taxon>
    </lineage>
</organism>
<evidence type="ECO:0000259" key="1">
    <source>
        <dbReference type="PROSITE" id="PS50943"/>
    </source>
</evidence>